<dbReference type="Pfam" id="PF05489">
    <property type="entry name" value="Phage_tail_X"/>
    <property type="match status" value="1"/>
</dbReference>
<evidence type="ECO:0000313" key="2">
    <source>
        <dbReference type="Proteomes" id="UP000253104"/>
    </source>
</evidence>
<dbReference type="InterPro" id="IPR008861">
    <property type="entry name" value="GpX-like"/>
</dbReference>
<dbReference type="EMBL" id="CP024903">
    <property type="protein sequence ID" value="AXF23504.1"/>
    <property type="molecule type" value="Genomic_DNA"/>
</dbReference>
<dbReference type="Proteomes" id="UP000253104">
    <property type="component" value="Chromosome mHSR5_B"/>
</dbReference>
<dbReference type="GeneID" id="71056549"/>
<organism evidence="1 2">
    <name type="scientific">Burkholderia pyrrocinia</name>
    <name type="common">Pseudomonas pyrrocinia</name>
    <dbReference type="NCBI Taxonomy" id="60550"/>
    <lineage>
        <taxon>Bacteria</taxon>
        <taxon>Pseudomonadati</taxon>
        <taxon>Pseudomonadota</taxon>
        <taxon>Betaproteobacteria</taxon>
        <taxon>Burkholderiales</taxon>
        <taxon>Burkholderiaceae</taxon>
        <taxon>Burkholderia</taxon>
        <taxon>Burkholderia cepacia complex</taxon>
    </lineage>
</organism>
<gene>
    <name evidence="1" type="ORF">CUJ89_24120</name>
</gene>
<evidence type="ECO:0000313" key="1">
    <source>
        <dbReference type="EMBL" id="AXF23504.1"/>
    </source>
</evidence>
<accession>A0A2Z5N3I4</accession>
<proteinExistence type="predicted"/>
<dbReference type="OrthoDB" id="8759063at2"/>
<name>A0A2Z5N3I4_BURPY</name>
<sequence>MKARAQQNETVDALCWRWYGRTDGVVEAVLEANPGLADIGLFLPLGFEVEMPDSTGIAGTAPLVQLFD</sequence>
<reference evidence="1 2" key="1">
    <citation type="journal article" date="2018" name="ISME J.">
        <title>Involvement of Burkholderiaceae and sulfurous volatiles in disease-suppressive soils.</title>
        <authorList>
            <person name="Carrion V.J."/>
            <person name="Cordovez V."/>
            <person name="Tyc O."/>
            <person name="Etalo D.W."/>
            <person name="de Bruijn I."/>
            <person name="de Jager V.C."/>
            <person name="Medema M.H."/>
            <person name="Eberl L."/>
            <person name="Raaijmakers J.M."/>
        </authorList>
    </citation>
    <scope>NUCLEOTIDE SEQUENCE [LARGE SCALE GENOMIC DNA]</scope>
    <source>
        <strain evidence="2">mHSR5</strain>
    </source>
</reference>
<dbReference type="RefSeq" id="WP_114179911.1">
    <property type="nucleotide sequence ID" value="NZ_CP024903.1"/>
</dbReference>
<protein>
    <submittedName>
        <fullName evidence="1">Phage tail protein</fullName>
    </submittedName>
</protein>
<dbReference type="AlphaFoldDB" id="A0A2Z5N3I4"/>